<evidence type="ECO:0000313" key="1">
    <source>
        <dbReference type="EMBL" id="BBX55131.1"/>
    </source>
</evidence>
<proteinExistence type="predicted"/>
<gene>
    <name evidence="1" type="ORF">MSHO_04760</name>
</gene>
<sequence>MKGIGIDKAHMALDSDCFSHAIASTRRYLPDWTRLTATTPVDPPTEPAVCTRISGLSLAPMAWP</sequence>
<dbReference type="EMBL" id="AP022572">
    <property type="protein sequence ID" value="BBX55131.1"/>
    <property type="molecule type" value="Genomic_DNA"/>
</dbReference>
<protein>
    <submittedName>
        <fullName evidence="1">Uncharacterized protein</fullName>
    </submittedName>
</protein>
<name>A0A7I7L4Y3_9MYCO</name>
<keyword evidence="2" id="KW-1185">Reference proteome</keyword>
<accession>A0A7I7L4Y3</accession>
<dbReference type="AlphaFoldDB" id="A0A7I7L4Y3"/>
<reference evidence="1 2" key="1">
    <citation type="journal article" date="2019" name="Emerg. Microbes Infect.">
        <title>Comprehensive subspecies identification of 175 nontuberculous mycobacteria species based on 7547 genomic profiles.</title>
        <authorList>
            <person name="Matsumoto Y."/>
            <person name="Kinjo T."/>
            <person name="Motooka D."/>
            <person name="Nabeya D."/>
            <person name="Jung N."/>
            <person name="Uechi K."/>
            <person name="Horii T."/>
            <person name="Iida T."/>
            <person name="Fujita J."/>
            <person name="Nakamura S."/>
        </authorList>
    </citation>
    <scope>NUCLEOTIDE SEQUENCE [LARGE SCALE GENOMIC DNA]</scope>
    <source>
        <strain evidence="1 2">JCM 12657</strain>
    </source>
</reference>
<dbReference type="KEGG" id="msho:MSHO_04760"/>
<evidence type="ECO:0000313" key="2">
    <source>
        <dbReference type="Proteomes" id="UP000467164"/>
    </source>
</evidence>
<dbReference type="Proteomes" id="UP000467164">
    <property type="component" value="Chromosome"/>
</dbReference>
<organism evidence="1 2">
    <name type="scientific">Mycobacterium shottsii</name>
    <dbReference type="NCBI Taxonomy" id="133549"/>
    <lineage>
        <taxon>Bacteria</taxon>
        <taxon>Bacillati</taxon>
        <taxon>Actinomycetota</taxon>
        <taxon>Actinomycetes</taxon>
        <taxon>Mycobacteriales</taxon>
        <taxon>Mycobacteriaceae</taxon>
        <taxon>Mycobacterium</taxon>
        <taxon>Mycobacterium ulcerans group</taxon>
    </lineage>
</organism>